<dbReference type="AlphaFoldDB" id="A0A4Q2DAN3"/>
<gene>
    <name evidence="7" type="ORF">EST38_g9157</name>
</gene>
<dbReference type="STRING" id="2316362.A0A4Q2DAN3"/>
<dbReference type="SUPFAM" id="SSF56112">
    <property type="entry name" value="Protein kinase-like (PK-like)"/>
    <property type="match status" value="1"/>
</dbReference>
<comment type="caution">
    <text evidence="7">The sequence shown here is derived from an EMBL/GenBank/DDBJ whole genome shotgun (WGS) entry which is preliminary data.</text>
</comment>
<dbReference type="PANTHER" id="PTHR45992">
    <property type="entry name" value="EUKARYOTIC ELONGATION FACTOR 2 KINASE-RELATED"/>
    <property type="match status" value="1"/>
</dbReference>
<keyword evidence="2" id="KW-0808">Transferase</keyword>
<protein>
    <recommendedName>
        <fullName evidence="6">Alpha-type protein kinase domain-containing protein</fullName>
    </recommendedName>
</protein>
<dbReference type="EMBL" id="SDEE01000410">
    <property type="protein sequence ID" value="RXW16700.1"/>
    <property type="molecule type" value="Genomic_DNA"/>
</dbReference>
<evidence type="ECO:0000256" key="2">
    <source>
        <dbReference type="ARBA" id="ARBA00022679"/>
    </source>
</evidence>
<name>A0A4Q2DAN3_9AGAR</name>
<evidence type="ECO:0000313" key="7">
    <source>
        <dbReference type="EMBL" id="RXW16700.1"/>
    </source>
</evidence>
<dbReference type="InterPro" id="IPR051852">
    <property type="entry name" value="Alpha-type_PK"/>
</dbReference>
<evidence type="ECO:0000313" key="8">
    <source>
        <dbReference type="Proteomes" id="UP000290288"/>
    </source>
</evidence>
<keyword evidence="3" id="KW-0547">Nucleotide-binding</keyword>
<evidence type="ECO:0000256" key="1">
    <source>
        <dbReference type="ARBA" id="ARBA00022527"/>
    </source>
</evidence>
<keyword evidence="5" id="KW-0067">ATP-binding</keyword>
<dbReference type="Proteomes" id="UP000290288">
    <property type="component" value="Unassembled WGS sequence"/>
</dbReference>
<evidence type="ECO:0000259" key="6">
    <source>
        <dbReference type="PROSITE" id="PS51158"/>
    </source>
</evidence>
<dbReference type="CDD" id="cd04515">
    <property type="entry name" value="Alpha_kinase"/>
    <property type="match status" value="1"/>
</dbReference>
<dbReference type="PROSITE" id="PS51158">
    <property type="entry name" value="ALPHA_KINASE"/>
    <property type="match status" value="1"/>
</dbReference>
<sequence length="456" mass="50491">MTSACSISLVQWAGEYYGQPKPATSKHTTSAATGAQPVLSLELFINKVAFTERSELVHSSGGLGSVLSSTNTVQTQASRKRSGTQSVLELNAARQKHPSTQMESTFLPTHTNKKKASTTKITVEKAKCVQSQVDSQVKVSWPDDVLSTTAATAIISHAVFAAGRTKRVYELEIKGDDRDYVAKRFFRGGENGRVTAEENESLLKCESIRLKVLEWLVEEFLNHARSDDSSVEHFGRHPERNDKVGMTISALCHWIYIFTCKTEVYSDIQGSYMTIDGTDTLILFDPMTHTLNQDSGIRDYGEKGITKFLAEHQCNYICRGLSLSPFTKNEIENLDPLTNVLKAALEQFARERLSMQEKLACLVAEYQCSISASTLYGLQRKFGTPSVRKPPPEDMATAYVLEKVAQDVNQQNGTGTIGTLLANEGVMIPRDLIRKILAQHAPEGLQQRFSGANRIK</sequence>
<keyword evidence="8" id="KW-1185">Reference proteome</keyword>
<feature type="domain" description="Alpha-type protein kinase" evidence="6">
    <location>
        <begin position="25"/>
        <end position="326"/>
    </location>
</feature>
<proteinExistence type="predicted"/>
<evidence type="ECO:0000256" key="4">
    <source>
        <dbReference type="ARBA" id="ARBA00022777"/>
    </source>
</evidence>
<dbReference type="InterPro" id="IPR011009">
    <property type="entry name" value="Kinase-like_dom_sf"/>
</dbReference>
<dbReference type="OrthoDB" id="2744370at2759"/>
<accession>A0A4Q2DAN3</accession>
<keyword evidence="1" id="KW-0723">Serine/threonine-protein kinase</keyword>
<organism evidence="7 8">
    <name type="scientific">Candolleomyces aberdarensis</name>
    <dbReference type="NCBI Taxonomy" id="2316362"/>
    <lineage>
        <taxon>Eukaryota</taxon>
        <taxon>Fungi</taxon>
        <taxon>Dikarya</taxon>
        <taxon>Basidiomycota</taxon>
        <taxon>Agaricomycotina</taxon>
        <taxon>Agaricomycetes</taxon>
        <taxon>Agaricomycetidae</taxon>
        <taxon>Agaricales</taxon>
        <taxon>Agaricineae</taxon>
        <taxon>Psathyrellaceae</taxon>
        <taxon>Candolleomyces</taxon>
    </lineage>
</organism>
<dbReference type="InterPro" id="IPR004166">
    <property type="entry name" value="a-kinase_dom"/>
</dbReference>
<dbReference type="Gene3D" id="3.20.200.10">
    <property type="entry name" value="MHCK/EF2 kinase"/>
    <property type="match status" value="1"/>
</dbReference>
<dbReference type="PANTHER" id="PTHR45992:SF11">
    <property type="entry name" value="ALPHA-TYPE PROTEIN KINASE DOMAIN-CONTAINING PROTEIN"/>
    <property type="match status" value="1"/>
</dbReference>
<dbReference type="Pfam" id="PF02816">
    <property type="entry name" value="Alpha_kinase"/>
    <property type="match status" value="1"/>
</dbReference>
<evidence type="ECO:0000256" key="5">
    <source>
        <dbReference type="ARBA" id="ARBA00022840"/>
    </source>
</evidence>
<evidence type="ECO:0000256" key="3">
    <source>
        <dbReference type="ARBA" id="ARBA00022741"/>
    </source>
</evidence>
<keyword evidence="4" id="KW-0418">Kinase</keyword>
<dbReference type="GO" id="GO:0005524">
    <property type="term" value="F:ATP binding"/>
    <property type="evidence" value="ECO:0007669"/>
    <property type="project" value="UniProtKB-KW"/>
</dbReference>
<dbReference type="GO" id="GO:0004674">
    <property type="term" value="F:protein serine/threonine kinase activity"/>
    <property type="evidence" value="ECO:0007669"/>
    <property type="project" value="UniProtKB-KW"/>
</dbReference>
<dbReference type="SMART" id="SM00811">
    <property type="entry name" value="Alpha_kinase"/>
    <property type="match status" value="1"/>
</dbReference>
<reference evidence="7 8" key="1">
    <citation type="submission" date="2019-01" db="EMBL/GenBank/DDBJ databases">
        <title>Draft genome sequence of Psathyrella aberdarensis IHI B618.</title>
        <authorList>
            <person name="Buettner E."/>
            <person name="Kellner H."/>
        </authorList>
    </citation>
    <scope>NUCLEOTIDE SEQUENCE [LARGE SCALE GENOMIC DNA]</scope>
    <source>
        <strain evidence="7 8">IHI B618</strain>
    </source>
</reference>